<feature type="compositionally biased region" description="Basic and acidic residues" evidence="6">
    <location>
        <begin position="88"/>
        <end position="97"/>
    </location>
</feature>
<evidence type="ECO:0000259" key="8">
    <source>
        <dbReference type="Pfam" id="PF13396"/>
    </source>
</evidence>
<dbReference type="AlphaFoldDB" id="A0A4P6EDT3"/>
<evidence type="ECO:0000313" key="10">
    <source>
        <dbReference type="Proteomes" id="UP000293995"/>
    </source>
</evidence>
<dbReference type="KEGG" id="mprt:ET475_10870"/>
<keyword evidence="5 7" id="KW-0472">Membrane</keyword>
<reference evidence="9 10" key="1">
    <citation type="submission" date="2019-01" db="EMBL/GenBank/DDBJ databases">
        <title>Genome sequencing of strain DFW100M-13.</title>
        <authorList>
            <person name="Heo J."/>
            <person name="Kim S.-J."/>
            <person name="Kim J.-S."/>
            <person name="Hong S.-B."/>
            <person name="Kwon S.-W."/>
        </authorList>
    </citation>
    <scope>NUCLEOTIDE SEQUENCE [LARGE SCALE GENOMIC DNA]</scope>
    <source>
        <strain evidence="9 10">DFW100M-13</strain>
    </source>
</reference>
<comment type="subcellular location">
    <subcellularLocation>
        <location evidence="1">Cell membrane</location>
        <topology evidence="1">Multi-pass membrane protein</topology>
    </subcellularLocation>
</comment>
<dbReference type="OrthoDB" id="3298527at2"/>
<keyword evidence="2" id="KW-1003">Cell membrane</keyword>
<feature type="region of interest" description="Disordered" evidence="6">
    <location>
        <begin position="69"/>
        <end position="97"/>
    </location>
</feature>
<name>A0A4P6EDT3_9MICO</name>
<organism evidence="9 10">
    <name type="scientific">Microbacterium protaetiae</name>
    <dbReference type="NCBI Taxonomy" id="2509458"/>
    <lineage>
        <taxon>Bacteria</taxon>
        <taxon>Bacillati</taxon>
        <taxon>Actinomycetota</taxon>
        <taxon>Actinomycetes</taxon>
        <taxon>Micrococcales</taxon>
        <taxon>Microbacteriaceae</taxon>
        <taxon>Microbacterium</taxon>
    </lineage>
</organism>
<dbReference type="RefSeq" id="WP_129389840.1">
    <property type="nucleotide sequence ID" value="NZ_CP035494.1"/>
</dbReference>
<evidence type="ECO:0000256" key="5">
    <source>
        <dbReference type="ARBA" id="ARBA00023136"/>
    </source>
</evidence>
<dbReference type="EMBL" id="CP035494">
    <property type="protein sequence ID" value="QAY60440.1"/>
    <property type="molecule type" value="Genomic_DNA"/>
</dbReference>
<keyword evidence="3 7" id="KW-0812">Transmembrane</keyword>
<keyword evidence="10" id="KW-1185">Reference proteome</keyword>
<gene>
    <name evidence="9" type="ORF">ET475_10870</name>
</gene>
<proteinExistence type="predicted"/>
<dbReference type="Proteomes" id="UP000293995">
    <property type="component" value="Chromosome"/>
</dbReference>
<accession>A0A4P6EDT3</accession>
<evidence type="ECO:0000256" key="3">
    <source>
        <dbReference type="ARBA" id="ARBA00022692"/>
    </source>
</evidence>
<evidence type="ECO:0000256" key="7">
    <source>
        <dbReference type="SAM" id="Phobius"/>
    </source>
</evidence>
<keyword evidence="4 7" id="KW-1133">Transmembrane helix</keyword>
<evidence type="ECO:0000256" key="1">
    <source>
        <dbReference type="ARBA" id="ARBA00004651"/>
    </source>
</evidence>
<protein>
    <submittedName>
        <fullName evidence="9">PLDc_N domain-containing protein</fullName>
    </submittedName>
</protein>
<dbReference type="InterPro" id="IPR027379">
    <property type="entry name" value="CLS_N"/>
</dbReference>
<sequence>MARLLVILAVAAVIFWVFSVVDAAVQPPARHRGVGKPVWVVITIVFPVVGGVLWFAVGRVSARSLRVTAPDDDPEFLRGLGGGPARGSHGDRRVIDDQDERIRQLEQELARLDDDDDPSAGPRRGH</sequence>
<evidence type="ECO:0000313" key="9">
    <source>
        <dbReference type="EMBL" id="QAY60440.1"/>
    </source>
</evidence>
<dbReference type="Pfam" id="PF13396">
    <property type="entry name" value="PLDc_N"/>
    <property type="match status" value="1"/>
</dbReference>
<evidence type="ECO:0000256" key="4">
    <source>
        <dbReference type="ARBA" id="ARBA00022989"/>
    </source>
</evidence>
<feature type="domain" description="Cardiolipin synthase N-terminal" evidence="8">
    <location>
        <begin position="14"/>
        <end position="59"/>
    </location>
</feature>
<feature type="transmembrane region" description="Helical" evidence="7">
    <location>
        <begin position="39"/>
        <end position="57"/>
    </location>
</feature>
<dbReference type="GO" id="GO:0005886">
    <property type="term" value="C:plasma membrane"/>
    <property type="evidence" value="ECO:0007669"/>
    <property type="project" value="UniProtKB-SubCell"/>
</dbReference>
<evidence type="ECO:0000256" key="6">
    <source>
        <dbReference type="SAM" id="MobiDB-lite"/>
    </source>
</evidence>
<evidence type="ECO:0000256" key="2">
    <source>
        <dbReference type="ARBA" id="ARBA00022475"/>
    </source>
</evidence>